<dbReference type="AlphaFoldDB" id="A0AAV9LWK0"/>
<evidence type="ECO:0000313" key="3">
    <source>
        <dbReference type="Proteomes" id="UP001311915"/>
    </source>
</evidence>
<name>A0AAV9LWK0_9SOLN</name>
<protein>
    <recommendedName>
        <fullName evidence="1">Tf2-1-like SH3-like domain-containing protein</fullName>
    </recommendedName>
</protein>
<proteinExistence type="predicted"/>
<dbReference type="PANTHER" id="PTHR46148">
    <property type="entry name" value="CHROMO DOMAIN-CONTAINING PROTEIN"/>
    <property type="match status" value="1"/>
</dbReference>
<evidence type="ECO:0000313" key="2">
    <source>
        <dbReference type="EMBL" id="KAK4729763.1"/>
    </source>
</evidence>
<accession>A0AAV9LWK0</accession>
<comment type="caution">
    <text evidence="2">The sequence shown here is derived from an EMBL/GenBank/DDBJ whole genome shotgun (WGS) entry which is preliminary data.</text>
</comment>
<reference evidence="2 3" key="1">
    <citation type="submission" date="2023-10" db="EMBL/GenBank/DDBJ databases">
        <title>Genome-Wide Identification Analysis in wild type Solanum Pinnatisectum Reveals Some Genes Defensing Phytophthora Infestans.</title>
        <authorList>
            <person name="Sun C."/>
        </authorList>
    </citation>
    <scope>NUCLEOTIDE SEQUENCE [LARGE SCALE GENOMIC DNA]</scope>
    <source>
        <strain evidence="2">LQN</strain>
        <tissue evidence="2">Leaf</tissue>
    </source>
</reference>
<dbReference type="PANTHER" id="PTHR46148:SF54">
    <property type="entry name" value="RETROTRANSPOSON-LIKE PROTEIN"/>
    <property type="match status" value="1"/>
</dbReference>
<sequence length="139" mass="15969">MTPFRVLYGRDPPTVARYILGSSSSEIIEAYLVGEWVYVKLKPYRQNTVRLHQHPKLGRRYFGPFKTLKRIGDVTDKIELPDDARIHLIFHISMLKRCIGKPIQQVTPLNLTDTTNIISETSMNLEDKVPFQEGSIVVT</sequence>
<feature type="domain" description="Tf2-1-like SH3-like" evidence="1">
    <location>
        <begin position="34"/>
        <end position="98"/>
    </location>
</feature>
<gene>
    <name evidence="2" type="ORF">R3W88_022751</name>
</gene>
<organism evidence="2 3">
    <name type="scientific">Solanum pinnatisectum</name>
    <name type="common">tansyleaf nightshade</name>
    <dbReference type="NCBI Taxonomy" id="50273"/>
    <lineage>
        <taxon>Eukaryota</taxon>
        <taxon>Viridiplantae</taxon>
        <taxon>Streptophyta</taxon>
        <taxon>Embryophyta</taxon>
        <taxon>Tracheophyta</taxon>
        <taxon>Spermatophyta</taxon>
        <taxon>Magnoliopsida</taxon>
        <taxon>eudicotyledons</taxon>
        <taxon>Gunneridae</taxon>
        <taxon>Pentapetalae</taxon>
        <taxon>asterids</taxon>
        <taxon>lamiids</taxon>
        <taxon>Solanales</taxon>
        <taxon>Solanaceae</taxon>
        <taxon>Solanoideae</taxon>
        <taxon>Solaneae</taxon>
        <taxon>Solanum</taxon>
    </lineage>
</organism>
<dbReference type="InterPro" id="IPR056924">
    <property type="entry name" value="SH3_Tf2-1"/>
</dbReference>
<keyword evidence="3" id="KW-1185">Reference proteome</keyword>
<dbReference type="EMBL" id="JAWPEI010000004">
    <property type="protein sequence ID" value="KAK4729763.1"/>
    <property type="molecule type" value="Genomic_DNA"/>
</dbReference>
<evidence type="ECO:0000259" key="1">
    <source>
        <dbReference type="Pfam" id="PF24626"/>
    </source>
</evidence>
<dbReference type="Proteomes" id="UP001311915">
    <property type="component" value="Unassembled WGS sequence"/>
</dbReference>
<dbReference type="Pfam" id="PF24626">
    <property type="entry name" value="SH3_Tf2-1"/>
    <property type="match status" value="1"/>
</dbReference>